<protein>
    <submittedName>
        <fullName evidence="2">Ovule protein</fullName>
    </submittedName>
</protein>
<evidence type="ECO:0000313" key="1">
    <source>
        <dbReference type="Proteomes" id="UP000036681"/>
    </source>
</evidence>
<accession>A0A0M3HL98</accession>
<name>A0A0M3HL98_ASCLU</name>
<keyword evidence="1" id="KW-1185">Reference proteome</keyword>
<proteinExistence type="predicted"/>
<reference evidence="2" key="1">
    <citation type="submission" date="2017-02" db="UniProtKB">
        <authorList>
            <consortium name="WormBaseParasite"/>
        </authorList>
    </citation>
    <scope>IDENTIFICATION</scope>
</reference>
<dbReference type="WBParaSite" id="ALUE_0000229301-mRNA-1">
    <property type="protein sequence ID" value="ALUE_0000229301-mRNA-1"/>
    <property type="gene ID" value="ALUE_0000229301"/>
</dbReference>
<organism evidence="1 2">
    <name type="scientific">Ascaris lumbricoides</name>
    <name type="common">Giant roundworm</name>
    <dbReference type="NCBI Taxonomy" id="6252"/>
    <lineage>
        <taxon>Eukaryota</taxon>
        <taxon>Metazoa</taxon>
        <taxon>Ecdysozoa</taxon>
        <taxon>Nematoda</taxon>
        <taxon>Chromadorea</taxon>
        <taxon>Rhabditida</taxon>
        <taxon>Spirurina</taxon>
        <taxon>Ascaridomorpha</taxon>
        <taxon>Ascaridoidea</taxon>
        <taxon>Ascarididae</taxon>
        <taxon>Ascaris</taxon>
    </lineage>
</organism>
<evidence type="ECO:0000313" key="2">
    <source>
        <dbReference type="WBParaSite" id="ALUE_0000229301-mRNA-1"/>
    </source>
</evidence>
<dbReference type="Proteomes" id="UP000036681">
    <property type="component" value="Unplaced"/>
</dbReference>
<sequence length="75" mass="8602">MREYARTSTYQRAIHVNSNDFWDMVSASFFFSNFLSSTHGSHLALNLPSIDDSLTLHIHFNASCLYILIFMPTAK</sequence>
<dbReference type="AlphaFoldDB" id="A0A0M3HL98"/>